<dbReference type="SMART" id="SM00490">
    <property type="entry name" value="HELICc"/>
    <property type="match status" value="1"/>
</dbReference>
<evidence type="ECO:0000313" key="7">
    <source>
        <dbReference type="Proteomes" id="UP000321118"/>
    </source>
</evidence>
<dbReference type="InterPro" id="IPR011545">
    <property type="entry name" value="DEAD/DEAH_box_helicase_dom"/>
</dbReference>
<dbReference type="InterPro" id="IPR014001">
    <property type="entry name" value="Helicase_ATP-bd"/>
</dbReference>
<dbReference type="GO" id="GO:0006289">
    <property type="term" value="P:nucleotide-excision repair"/>
    <property type="evidence" value="ECO:0007669"/>
    <property type="project" value="TreeGrafter"/>
</dbReference>
<evidence type="ECO:0000259" key="5">
    <source>
        <dbReference type="PROSITE" id="PS51194"/>
    </source>
</evidence>
<dbReference type="InterPro" id="IPR027417">
    <property type="entry name" value="P-loop_NTPase"/>
</dbReference>
<evidence type="ECO:0000256" key="1">
    <source>
        <dbReference type="ARBA" id="ARBA00022741"/>
    </source>
</evidence>
<comment type="caution">
    <text evidence="6">The sequence shown here is derived from an EMBL/GenBank/DDBJ whole genome shotgun (WGS) entry which is preliminary data.</text>
</comment>
<evidence type="ECO:0000259" key="4">
    <source>
        <dbReference type="PROSITE" id="PS51192"/>
    </source>
</evidence>
<organism evidence="6 7">
    <name type="scientific">Cellulomonas xylanilytica</name>
    <dbReference type="NCBI Taxonomy" id="233583"/>
    <lineage>
        <taxon>Bacteria</taxon>
        <taxon>Bacillati</taxon>
        <taxon>Actinomycetota</taxon>
        <taxon>Actinomycetes</taxon>
        <taxon>Micrococcales</taxon>
        <taxon>Cellulomonadaceae</taxon>
        <taxon>Cellulomonas</taxon>
    </lineage>
</organism>
<feature type="compositionally biased region" description="Basic and acidic residues" evidence="3">
    <location>
        <begin position="388"/>
        <end position="397"/>
    </location>
</feature>
<dbReference type="GO" id="GO:0036297">
    <property type="term" value="P:interstrand cross-link repair"/>
    <property type="evidence" value="ECO:0007669"/>
    <property type="project" value="TreeGrafter"/>
</dbReference>
<feature type="domain" description="Helicase ATP-binding" evidence="4">
    <location>
        <begin position="65"/>
        <end position="261"/>
    </location>
</feature>
<dbReference type="Gene3D" id="3.40.50.300">
    <property type="entry name" value="P-loop containing nucleotide triphosphate hydrolases"/>
    <property type="match status" value="2"/>
</dbReference>
<feature type="region of interest" description="Disordered" evidence="3">
    <location>
        <begin position="311"/>
        <end position="397"/>
    </location>
</feature>
<dbReference type="Pfam" id="PF09369">
    <property type="entry name" value="MZB"/>
    <property type="match status" value="1"/>
</dbReference>
<keyword evidence="7" id="KW-1185">Reference proteome</keyword>
<dbReference type="PANTHER" id="PTHR47957">
    <property type="entry name" value="ATP-DEPENDENT HELICASE HRQ1"/>
    <property type="match status" value="1"/>
</dbReference>
<dbReference type="GO" id="GO:0003676">
    <property type="term" value="F:nucleic acid binding"/>
    <property type="evidence" value="ECO:0007669"/>
    <property type="project" value="InterPro"/>
</dbReference>
<dbReference type="InterPro" id="IPR055227">
    <property type="entry name" value="HRQ1_WHD"/>
</dbReference>
<dbReference type="InterPro" id="IPR001650">
    <property type="entry name" value="Helicase_C-like"/>
</dbReference>
<dbReference type="GO" id="GO:0043138">
    <property type="term" value="F:3'-5' DNA helicase activity"/>
    <property type="evidence" value="ECO:0007669"/>
    <property type="project" value="TreeGrafter"/>
</dbReference>
<sequence>MVEPGALLDVLLAAGGRSDRMTHVRHLPARPGTQADWPSWADADLVQGYRALGVDRPWLHQVEAADSAWSGRHTVLATSTGSGKSLAFWLPALSTARAASARSLLDPGRIETVTRRATTLYLCPTKALAADQLAALDRLLVAGRTRDVRVSTCDGDTSLEERRWVQEHADVVLTNPDFLHFALLPQHRRWARLLGSLRYVVVDECHAFRGVFGAHVGLVLRRLRRLAASYGATPTFLLASATTSDPAASAARLIGVDPSEVTAVTADASPAGRKTFVLWQPPELPGSDAPWSALLPEDDPWAAPLALPRHVTRSADDPSPPAPDDVWGTVASPVGPSPGAQDPVALSELLAGALPGMGDRPNPLATDLGPPLAGTGEGSGPLGTGERVVAEPSDRPRRTATAEIADLLADLTAAGARSLAFTRSRRGAESVAATTRAHLLEIDPTFATSVQAYRGGYLPEERRALEAAIRSGALRALATTNALELGVDISGLDAVLIAGWPGTRVSLWQQAGRAGRAGTDGLVVLVAREDPLDTFLVHHPEAVFDAPVEATVFDTTNPYVLAPHLCAAAAELPLRSEELDLFGAHTADLLAELVERGTLRRRPSGWYWTHNEQASRLTDLRGSGGDPVRVVESATGRLLGTVDAASADSTVHDGAVYVHQGASFVVDELGLEDGVALVTRRDVDYGTWARWVTTTEIQSVDAEVPWGPVTWGFGSVDVTTQVLGYQRKRIPDLQVLGTEELDLPARTLRTTAVWWTAPAEVLLAAGVTVEATPGALHAAEHASIGLLPLLATCDRWDLGGLSTALHVDTEQATVFVHDAYPGGAGFAERGFTLGATWLRATRDAIAACRCFAGCPACVQSPKCGNANNPLDKAAAIRLLTAVLAHAPAA</sequence>
<dbReference type="PROSITE" id="PS51192">
    <property type="entry name" value="HELICASE_ATP_BIND_1"/>
    <property type="match status" value="1"/>
</dbReference>
<dbReference type="PANTHER" id="PTHR47957:SF3">
    <property type="entry name" value="ATP-DEPENDENT HELICASE HRQ1"/>
    <property type="match status" value="1"/>
</dbReference>
<dbReference type="SUPFAM" id="SSF52540">
    <property type="entry name" value="P-loop containing nucleoside triphosphate hydrolases"/>
    <property type="match status" value="1"/>
</dbReference>
<dbReference type="SMART" id="SM00487">
    <property type="entry name" value="DEXDc"/>
    <property type="match status" value="1"/>
</dbReference>
<keyword evidence="1" id="KW-0547">Nucleotide-binding</keyword>
<dbReference type="Pfam" id="PF00270">
    <property type="entry name" value="DEAD"/>
    <property type="match status" value="1"/>
</dbReference>
<evidence type="ECO:0000313" key="6">
    <source>
        <dbReference type="EMBL" id="GEK20090.1"/>
    </source>
</evidence>
<feature type="domain" description="Helicase C-terminal" evidence="5">
    <location>
        <begin position="403"/>
        <end position="559"/>
    </location>
</feature>
<gene>
    <name evidence="6" type="ORF">CXY01_06100</name>
</gene>
<protein>
    <recommendedName>
        <fullName evidence="8">Helicase</fullName>
    </recommendedName>
</protein>
<dbReference type="Pfam" id="PF22982">
    <property type="entry name" value="WHD_HRQ1"/>
    <property type="match status" value="1"/>
</dbReference>
<reference evidence="6 7" key="1">
    <citation type="submission" date="2019-07" db="EMBL/GenBank/DDBJ databases">
        <title>Whole genome shotgun sequence of Cellulomonas xylanilytica NBRC 101102.</title>
        <authorList>
            <person name="Hosoyama A."/>
            <person name="Uohara A."/>
            <person name="Ohji S."/>
            <person name="Ichikawa N."/>
        </authorList>
    </citation>
    <scope>NUCLEOTIDE SEQUENCE [LARGE SCALE GENOMIC DNA]</scope>
    <source>
        <strain evidence="6 7">NBRC 101102</strain>
    </source>
</reference>
<proteinExistence type="predicted"/>
<dbReference type="CDD" id="cd18797">
    <property type="entry name" value="SF2_C_Hrq"/>
    <property type="match status" value="1"/>
</dbReference>
<dbReference type="GO" id="GO:0005524">
    <property type="term" value="F:ATP binding"/>
    <property type="evidence" value="ECO:0007669"/>
    <property type="project" value="UniProtKB-KW"/>
</dbReference>
<dbReference type="AlphaFoldDB" id="A0A510V483"/>
<keyword evidence="2" id="KW-0067">ATP-binding</keyword>
<dbReference type="Proteomes" id="UP000321118">
    <property type="component" value="Unassembled WGS sequence"/>
</dbReference>
<evidence type="ECO:0008006" key="8">
    <source>
        <dbReference type="Google" id="ProtNLM"/>
    </source>
</evidence>
<dbReference type="PROSITE" id="PS51194">
    <property type="entry name" value="HELICASE_CTER"/>
    <property type="match status" value="1"/>
</dbReference>
<dbReference type="EMBL" id="BJUB01000002">
    <property type="protein sequence ID" value="GEK20090.1"/>
    <property type="molecule type" value="Genomic_DNA"/>
</dbReference>
<dbReference type="Pfam" id="PF00271">
    <property type="entry name" value="Helicase_C"/>
    <property type="match status" value="1"/>
</dbReference>
<evidence type="ECO:0000256" key="2">
    <source>
        <dbReference type="ARBA" id="ARBA00022840"/>
    </source>
</evidence>
<accession>A0A510V483</accession>
<name>A0A510V483_9CELL</name>
<evidence type="ECO:0000256" key="3">
    <source>
        <dbReference type="SAM" id="MobiDB-lite"/>
    </source>
</evidence>
<dbReference type="InterPro" id="IPR018973">
    <property type="entry name" value="MZB"/>
</dbReference>